<dbReference type="InterPro" id="IPR045720">
    <property type="entry name" value="DUF6074"/>
</dbReference>
<dbReference type="RefSeq" id="WP_097575271.1">
    <property type="nucleotide sequence ID" value="NZ_NWQG01000120.1"/>
</dbReference>
<evidence type="ECO:0000313" key="1">
    <source>
        <dbReference type="EMBL" id="PDQ19547.1"/>
    </source>
</evidence>
<gene>
    <name evidence="1" type="ORF">CN311_19010</name>
</gene>
<keyword evidence="2" id="KW-1185">Reference proteome</keyword>
<organism evidence="1 2">
    <name type="scientific">Mesorhizobium sanjuanii</name>
    <dbReference type="NCBI Taxonomy" id="2037900"/>
    <lineage>
        <taxon>Bacteria</taxon>
        <taxon>Pseudomonadati</taxon>
        <taxon>Pseudomonadota</taxon>
        <taxon>Alphaproteobacteria</taxon>
        <taxon>Hyphomicrobiales</taxon>
        <taxon>Phyllobacteriaceae</taxon>
        <taxon>Mesorhizobium</taxon>
    </lineage>
</organism>
<comment type="caution">
    <text evidence="1">The sequence shown here is derived from an EMBL/GenBank/DDBJ whole genome shotgun (WGS) entry which is preliminary data.</text>
</comment>
<accession>A0A2A6FC72</accession>
<name>A0A2A6FC72_9HYPH</name>
<dbReference type="Pfam" id="PF19551">
    <property type="entry name" value="DUF6074"/>
    <property type="match status" value="1"/>
</dbReference>
<protein>
    <submittedName>
        <fullName evidence="1">Uncharacterized protein</fullName>
    </submittedName>
</protein>
<evidence type="ECO:0000313" key="2">
    <source>
        <dbReference type="Proteomes" id="UP000219182"/>
    </source>
</evidence>
<reference evidence="1 2" key="1">
    <citation type="submission" date="2017-09" db="EMBL/GenBank/DDBJ databases">
        <title>Mesorhizobum sanjuanii sp. nov. isolated from nodules of Lotus tenuis in saline-alkaline lowlands of Flooding Pampa.</title>
        <authorList>
            <person name="Sannazzaro A.I."/>
            <person name="Torres Tejerizo G.A."/>
            <person name="Fontana F."/>
            <person name="Cumpa Velazquez L.M."/>
            <person name="Hansen L."/>
            <person name="Pistorio M."/>
            <person name="Estrella M.J."/>
        </authorList>
    </citation>
    <scope>NUCLEOTIDE SEQUENCE [LARGE SCALE GENOMIC DNA]</scope>
    <source>
        <strain evidence="1 2">BSA136</strain>
    </source>
</reference>
<sequence length="83" mass="9281">MSVVAFPISREVSTVRLIADTIGRLHGEDAATFWRETASHLLSVAIERGSETEAARHEVRQFFNAVQLTLHKSLPGFADQEKF</sequence>
<dbReference type="Proteomes" id="UP000219182">
    <property type="component" value="Unassembled WGS sequence"/>
</dbReference>
<dbReference type="AlphaFoldDB" id="A0A2A6FC72"/>
<proteinExistence type="predicted"/>
<dbReference type="EMBL" id="NWQG01000120">
    <property type="protein sequence ID" value="PDQ19547.1"/>
    <property type="molecule type" value="Genomic_DNA"/>
</dbReference>